<keyword evidence="2 4" id="KW-0472">Membrane</keyword>
<feature type="signal peptide" evidence="5">
    <location>
        <begin position="1"/>
        <end position="25"/>
    </location>
</feature>
<dbReference type="CDD" id="cd07185">
    <property type="entry name" value="OmpA_C-like"/>
    <property type="match status" value="1"/>
</dbReference>
<dbReference type="InterPro" id="IPR006665">
    <property type="entry name" value="OmpA-like"/>
</dbReference>
<comment type="subcellular location">
    <subcellularLocation>
        <location evidence="1">Cell outer membrane</location>
    </subcellularLocation>
</comment>
<evidence type="ECO:0000313" key="8">
    <source>
        <dbReference type="Proteomes" id="UP001382455"/>
    </source>
</evidence>
<evidence type="ECO:0000256" key="3">
    <source>
        <dbReference type="ARBA" id="ARBA00023237"/>
    </source>
</evidence>
<dbReference type="InterPro" id="IPR050330">
    <property type="entry name" value="Bact_OuterMem_StrucFunc"/>
</dbReference>
<evidence type="ECO:0000313" key="7">
    <source>
        <dbReference type="EMBL" id="MEI4550706.1"/>
    </source>
</evidence>
<dbReference type="InterPro" id="IPR006664">
    <property type="entry name" value="OMP_bac"/>
</dbReference>
<dbReference type="SUPFAM" id="SSF103088">
    <property type="entry name" value="OmpA-like"/>
    <property type="match status" value="1"/>
</dbReference>
<keyword evidence="8" id="KW-1185">Reference proteome</keyword>
<reference evidence="7 8" key="1">
    <citation type="submission" date="2023-12" db="EMBL/GenBank/DDBJ databases">
        <title>Friends and Foes: Symbiotic and Algicidal bacterial influence on Karenia brevis blooms.</title>
        <authorList>
            <person name="Fei C."/>
            <person name="Mohamed A.R."/>
            <person name="Booker A."/>
            <person name="Arshad M."/>
            <person name="Klass S."/>
            <person name="Ahn S."/>
            <person name="Gilbert P.M."/>
            <person name="Heil C.A."/>
            <person name="Martinez J.M."/>
            <person name="Amin S.A."/>
        </authorList>
    </citation>
    <scope>NUCLEOTIDE SEQUENCE [LARGE SCALE GENOMIC DNA]</scope>
    <source>
        <strain evidence="7 8">CE15</strain>
    </source>
</reference>
<comment type="caution">
    <text evidence="7">The sequence shown here is derived from an EMBL/GenBank/DDBJ whole genome shotgun (WGS) entry which is preliminary data.</text>
</comment>
<evidence type="ECO:0000259" key="6">
    <source>
        <dbReference type="PROSITE" id="PS51123"/>
    </source>
</evidence>
<dbReference type="Pfam" id="PF13441">
    <property type="entry name" value="Gly-zipper_YMGG"/>
    <property type="match status" value="1"/>
</dbReference>
<dbReference type="InterPro" id="IPR006690">
    <property type="entry name" value="OMPA-like_CS"/>
</dbReference>
<dbReference type="PROSITE" id="PS01068">
    <property type="entry name" value="OMPA_1"/>
    <property type="match status" value="1"/>
</dbReference>
<keyword evidence="3" id="KW-0998">Cell outer membrane</keyword>
<accession>A0ABU8EWX8</accession>
<dbReference type="PRINTS" id="PR01021">
    <property type="entry name" value="OMPADOMAIN"/>
</dbReference>
<dbReference type="PANTHER" id="PTHR30329">
    <property type="entry name" value="STATOR ELEMENT OF FLAGELLAR MOTOR COMPLEX"/>
    <property type="match status" value="1"/>
</dbReference>
<dbReference type="PROSITE" id="PS51123">
    <property type="entry name" value="OMPA_2"/>
    <property type="match status" value="1"/>
</dbReference>
<sequence>MTYFSSRKLLSVSILAAAVVASGCATTNAEKGAMIGAVTGAVIGKSTSNHKNKRAVIGAAVGAIAGAAIGDYMDRQEAEMREQLSGSGVEVVREGDNLRLVMPSNITFASNQSTITPQFHDTLNSIANVLSHYDKTFLSIEGHTDSSGSESYNQTLSERRARSVQQYLVNQSIMQARLSVVGYGEMRPVASNETASGKAKNRRVEVQIVPNQA</sequence>
<dbReference type="Proteomes" id="UP001382455">
    <property type="component" value="Unassembled WGS sequence"/>
</dbReference>
<evidence type="ECO:0000256" key="4">
    <source>
        <dbReference type="PROSITE-ProRule" id="PRU00473"/>
    </source>
</evidence>
<feature type="domain" description="OmpA-like" evidence="6">
    <location>
        <begin position="95"/>
        <end position="212"/>
    </location>
</feature>
<gene>
    <name evidence="7" type="ORF">WAE96_13630</name>
</gene>
<feature type="chain" id="PRO_5046041561" evidence="5">
    <location>
        <begin position="26"/>
        <end position="213"/>
    </location>
</feature>
<name>A0ABU8EWX8_9GAMM</name>
<evidence type="ECO:0000256" key="2">
    <source>
        <dbReference type="ARBA" id="ARBA00023136"/>
    </source>
</evidence>
<proteinExistence type="predicted"/>
<dbReference type="InterPro" id="IPR036737">
    <property type="entry name" value="OmpA-like_sf"/>
</dbReference>
<dbReference type="EMBL" id="JBAWKS010000001">
    <property type="protein sequence ID" value="MEI4550706.1"/>
    <property type="molecule type" value="Genomic_DNA"/>
</dbReference>
<dbReference type="Gene3D" id="3.30.1330.60">
    <property type="entry name" value="OmpA-like domain"/>
    <property type="match status" value="1"/>
</dbReference>
<dbReference type="Pfam" id="PF00691">
    <property type="entry name" value="OmpA"/>
    <property type="match status" value="1"/>
</dbReference>
<organism evidence="7 8">
    <name type="scientific">Pseudoalteromonas spongiae</name>
    <dbReference type="NCBI Taxonomy" id="298657"/>
    <lineage>
        <taxon>Bacteria</taxon>
        <taxon>Pseudomonadati</taxon>
        <taxon>Pseudomonadota</taxon>
        <taxon>Gammaproteobacteria</taxon>
        <taxon>Alteromonadales</taxon>
        <taxon>Pseudoalteromonadaceae</taxon>
        <taxon>Pseudoalteromonas</taxon>
    </lineage>
</organism>
<dbReference type="RefSeq" id="WP_336435803.1">
    <property type="nucleotide sequence ID" value="NZ_JBAWKS010000001.1"/>
</dbReference>
<protein>
    <submittedName>
        <fullName evidence="7">OmpA family protein</fullName>
    </submittedName>
</protein>
<dbReference type="PROSITE" id="PS51257">
    <property type="entry name" value="PROKAR_LIPOPROTEIN"/>
    <property type="match status" value="1"/>
</dbReference>
<evidence type="ECO:0000256" key="1">
    <source>
        <dbReference type="ARBA" id="ARBA00004442"/>
    </source>
</evidence>
<keyword evidence="5" id="KW-0732">Signal</keyword>
<evidence type="ECO:0000256" key="5">
    <source>
        <dbReference type="SAM" id="SignalP"/>
    </source>
</evidence>
<dbReference type="PANTHER" id="PTHR30329:SF21">
    <property type="entry name" value="LIPOPROTEIN YIAD-RELATED"/>
    <property type="match status" value="1"/>
</dbReference>
<dbReference type="InterPro" id="IPR027367">
    <property type="entry name" value="Gly-zipper_YMGG"/>
</dbReference>